<dbReference type="RefSeq" id="WP_307235789.1">
    <property type="nucleotide sequence ID" value="NZ_JAUSVF010000003.1"/>
</dbReference>
<dbReference type="PANTHER" id="PTHR30249">
    <property type="entry name" value="PUTATIVE SEROTONIN TRANSPORTER"/>
    <property type="match status" value="1"/>
</dbReference>
<evidence type="ECO:0000256" key="1">
    <source>
        <dbReference type="ARBA" id="ARBA00004141"/>
    </source>
</evidence>
<reference evidence="6 7" key="1">
    <citation type="submission" date="2023-07" db="EMBL/GenBank/DDBJ databases">
        <title>Genomic Encyclopedia of Type Strains, Phase IV (KMG-IV): sequencing the most valuable type-strain genomes for metagenomic binning, comparative biology and taxonomic classification.</title>
        <authorList>
            <person name="Goeker M."/>
        </authorList>
    </citation>
    <scope>NUCLEOTIDE SEQUENCE [LARGE SCALE GENOMIC DNA]</scope>
    <source>
        <strain evidence="6 7">DSM 1112</strain>
    </source>
</reference>
<keyword evidence="6" id="KW-0378">Hydrolase</keyword>
<name>A0ABU0BYI0_9HYPH</name>
<proteinExistence type="predicted"/>
<feature type="transmembrane region" description="Helical" evidence="5">
    <location>
        <begin position="205"/>
        <end position="231"/>
    </location>
</feature>
<organism evidence="6 7">
    <name type="scientific">Pararhizobium capsulatum DSM 1112</name>
    <dbReference type="NCBI Taxonomy" id="1121113"/>
    <lineage>
        <taxon>Bacteria</taxon>
        <taxon>Pseudomonadati</taxon>
        <taxon>Pseudomonadota</taxon>
        <taxon>Alphaproteobacteria</taxon>
        <taxon>Hyphomicrobiales</taxon>
        <taxon>Rhizobiaceae</taxon>
        <taxon>Rhizobium/Agrobacterium group</taxon>
        <taxon>Pararhizobium</taxon>
    </lineage>
</organism>
<evidence type="ECO:0000256" key="3">
    <source>
        <dbReference type="ARBA" id="ARBA00022989"/>
    </source>
</evidence>
<dbReference type="InterPro" id="IPR007300">
    <property type="entry name" value="CidB/LrgB"/>
</dbReference>
<feature type="transmembrane region" description="Helical" evidence="5">
    <location>
        <begin position="6"/>
        <end position="25"/>
    </location>
</feature>
<gene>
    <name evidence="6" type="ORF">QO002_005531</name>
</gene>
<evidence type="ECO:0000256" key="2">
    <source>
        <dbReference type="ARBA" id="ARBA00022692"/>
    </source>
</evidence>
<dbReference type="Pfam" id="PF04172">
    <property type="entry name" value="LrgB"/>
    <property type="match status" value="1"/>
</dbReference>
<evidence type="ECO:0000256" key="4">
    <source>
        <dbReference type="ARBA" id="ARBA00023136"/>
    </source>
</evidence>
<keyword evidence="4 5" id="KW-0472">Membrane</keyword>
<comment type="subcellular location">
    <subcellularLocation>
        <location evidence="1">Membrane</location>
        <topology evidence="1">Multi-pass membrane protein</topology>
    </subcellularLocation>
</comment>
<accession>A0ABU0BYI0</accession>
<dbReference type="Proteomes" id="UP001230207">
    <property type="component" value="Unassembled WGS sequence"/>
</dbReference>
<sequence>MDDIIPTLVWLTATFLIWLISRRLTEKLRISSLRNPLFFAIIVLCILLPGVGLAPSDYLAYVRPLTFLIGLATVALALPLWQQRMLIHANARAMLLSTLVSTVTGILAAVALGWLFGLDQPDIASMGPKMTTLAVALPLSRLTGGWDNLAILCVMCNGVGGSFISSALWKNVVPESGPEERAFSLGLSSHAMGIARTLAVSPDHVSLASCGMLLSALMTAILYGLALATAISS</sequence>
<feature type="transmembrane region" description="Helical" evidence="5">
    <location>
        <begin position="61"/>
        <end position="81"/>
    </location>
</feature>
<protein>
    <submittedName>
        <fullName evidence="6">Effector of murein hydrolase</fullName>
    </submittedName>
</protein>
<feature type="transmembrane region" description="Helical" evidence="5">
    <location>
        <begin position="93"/>
        <end position="116"/>
    </location>
</feature>
<dbReference type="PANTHER" id="PTHR30249:SF0">
    <property type="entry name" value="PLASTIDAL GLYCOLATE_GLYCERATE TRANSLOCATOR 1, CHLOROPLASTIC"/>
    <property type="match status" value="1"/>
</dbReference>
<feature type="transmembrane region" description="Helical" evidence="5">
    <location>
        <begin position="37"/>
        <end position="55"/>
    </location>
</feature>
<comment type="caution">
    <text evidence="6">The sequence shown here is derived from an EMBL/GenBank/DDBJ whole genome shotgun (WGS) entry which is preliminary data.</text>
</comment>
<evidence type="ECO:0000313" key="7">
    <source>
        <dbReference type="Proteomes" id="UP001230207"/>
    </source>
</evidence>
<keyword evidence="7" id="KW-1185">Reference proteome</keyword>
<dbReference type="EMBL" id="JAUSVF010000003">
    <property type="protein sequence ID" value="MDQ0323325.1"/>
    <property type="molecule type" value="Genomic_DNA"/>
</dbReference>
<keyword evidence="2 5" id="KW-0812">Transmembrane</keyword>
<keyword evidence="3 5" id="KW-1133">Transmembrane helix</keyword>
<evidence type="ECO:0000256" key="5">
    <source>
        <dbReference type="SAM" id="Phobius"/>
    </source>
</evidence>
<dbReference type="GO" id="GO:0016787">
    <property type="term" value="F:hydrolase activity"/>
    <property type="evidence" value="ECO:0007669"/>
    <property type="project" value="UniProtKB-KW"/>
</dbReference>
<evidence type="ECO:0000313" key="6">
    <source>
        <dbReference type="EMBL" id="MDQ0323325.1"/>
    </source>
</evidence>